<dbReference type="InterPro" id="IPR011083">
    <property type="entry name" value="Phage_tail_collar_dom"/>
</dbReference>
<dbReference type="EMBL" id="BAAAFH010000022">
    <property type="protein sequence ID" value="GAA0876731.1"/>
    <property type="molecule type" value="Genomic_DNA"/>
</dbReference>
<dbReference type="SUPFAM" id="SSF88874">
    <property type="entry name" value="Receptor-binding domain of short tail fibre protein gp12"/>
    <property type="match status" value="1"/>
</dbReference>
<dbReference type="InterPro" id="IPR037053">
    <property type="entry name" value="Phage_tail_collar_dom_sf"/>
</dbReference>
<evidence type="ECO:0000313" key="3">
    <source>
        <dbReference type="Proteomes" id="UP001501126"/>
    </source>
</evidence>
<comment type="caution">
    <text evidence="2">The sequence shown here is derived from an EMBL/GenBank/DDBJ whole genome shotgun (WGS) entry which is preliminary data.</text>
</comment>
<gene>
    <name evidence="2" type="ORF">GCM10009118_31410</name>
</gene>
<evidence type="ECO:0000259" key="1">
    <source>
        <dbReference type="Pfam" id="PF07484"/>
    </source>
</evidence>
<accession>A0ABP3Y5E7</accession>
<dbReference type="Pfam" id="PF07484">
    <property type="entry name" value="Collar"/>
    <property type="match status" value="1"/>
</dbReference>
<dbReference type="Proteomes" id="UP001501126">
    <property type="component" value="Unassembled WGS sequence"/>
</dbReference>
<sequence>MSTEPFIGEVKLFGFDFAPRGYQFCAGQLLSISSNTALFSLLGTTYGGNGIQTFGLPDLRGRVPIGQGQGPGLPDYEMGEIQGSTQTTILNANMPAHTHSAVGLNISMPAFSGLGEDATPVGNYMAATSTDFYAAVASPGASMGPLHVSGQTGISGGSIPISIVQPLLVMNYCIATVGIFPSRQ</sequence>
<proteinExistence type="predicted"/>
<organism evidence="2 3">
    <name type="scientific">Wandonia haliotis</name>
    <dbReference type="NCBI Taxonomy" id="574963"/>
    <lineage>
        <taxon>Bacteria</taxon>
        <taxon>Pseudomonadati</taxon>
        <taxon>Bacteroidota</taxon>
        <taxon>Flavobacteriia</taxon>
        <taxon>Flavobacteriales</taxon>
        <taxon>Crocinitomicaceae</taxon>
        <taxon>Wandonia</taxon>
    </lineage>
</organism>
<dbReference type="RefSeq" id="WP_343790184.1">
    <property type="nucleotide sequence ID" value="NZ_BAAAFH010000022.1"/>
</dbReference>
<keyword evidence="3" id="KW-1185">Reference proteome</keyword>
<protein>
    <submittedName>
        <fullName evidence="2">Tail fiber protein</fullName>
    </submittedName>
</protein>
<dbReference type="Gene3D" id="3.90.1340.10">
    <property type="entry name" value="Phage tail collar domain"/>
    <property type="match status" value="1"/>
</dbReference>
<reference evidence="3" key="1">
    <citation type="journal article" date="2019" name="Int. J. Syst. Evol. Microbiol.">
        <title>The Global Catalogue of Microorganisms (GCM) 10K type strain sequencing project: providing services to taxonomists for standard genome sequencing and annotation.</title>
        <authorList>
            <consortium name="The Broad Institute Genomics Platform"/>
            <consortium name="The Broad Institute Genome Sequencing Center for Infectious Disease"/>
            <person name="Wu L."/>
            <person name="Ma J."/>
        </authorList>
    </citation>
    <scope>NUCLEOTIDE SEQUENCE [LARGE SCALE GENOMIC DNA]</scope>
    <source>
        <strain evidence="3">JCM 16083</strain>
    </source>
</reference>
<name>A0ABP3Y5E7_9FLAO</name>
<feature type="domain" description="Phage tail collar" evidence="1">
    <location>
        <begin position="8"/>
        <end position="64"/>
    </location>
</feature>
<evidence type="ECO:0000313" key="2">
    <source>
        <dbReference type="EMBL" id="GAA0876731.1"/>
    </source>
</evidence>